<evidence type="ECO:0000313" key="4">
    <source>
        <dbReference type="Proteomes" id="UP001157034"/>
    </source>
</evidence>
<accession>A0ABQ6K209</accession>
<dbReference type="Pfam" id="PF03972">
    <property type="entry name" value="MmgE_PrpD_N"/>
    <property type="match status" value="1"/>
</dbReference>
<dbReference type="InterPro" id="IPR045336">
    <property type="entry name" value="MmgE_PrpD_N"/>
</dbReference>
<dbReference type="Gene3D" id="1.10.4100.10">
    <property type="entry name" value="2-methylcitrate dehydratase PrpD"/>
    <property type="match status" value="1"/>
</dbReference>
<protein>
    <recommendedName>
        <fullName evidence="2">MmgE/PrpD N-terminal domain-containing protein</fullName>
    </recommendedName>
</protein>
<gene>
    <name evidence="3" type="ORF">GCM10025881_14710</name>
</gene>
<keyword evidence="4" id="KW-1185">Reference proteome</keyword>
<dbReference type="InterPro" id="IPR036148">
    <property type="entry name" value="MmgE/PrpD_sf"/>
</dbReference>
<reference evidence="4" key="1">
    <citation type="journal article" date="2019" name="Int. J. Syst. Evol. Microbiol.">
        <title>The Global Catalogue of Microorganisms (GCM) 10K type strain sequencing project: providing services to taxonomists for standard genome sequencing and annotation.</title>
        <authorList>
            <consortium name="The Broad Institute Genomics Platform"/>
            <consortium name="The Broad Institute Genome Sequencing Center for Infectious Disease"/>
            <person name="Wu L."/>
            <person name="Ma J."/>
        </authorList>
    </citation>
    <scope>NUCLEOTIDE SEQUENCE [LARGE SCALE GENOMIC DNA]</scope>
    <source>
        <strain evidence="4">NBRC 108894</strain>
    </source>
</reference>
<dbReference type="PANTHER" id="PTHR16943">
    <property type="entry name" value="2-METHYLCITRATE DEHYDRATASE-RELATED"/>
    <property type="match status" value="1"/>
</dbReference>
<evidence type="ECO:0000259" key="2">
    <source>
        <dbReference type="Pfam" id="PF03972"/>
    </source>
</evidence>
<evidence type="ECO:0000256" key="1">
    <source>
        <dbReference type="ARBA" id="ARBA00006174"/>
    </source>
</evidence>
<organism evidence="3 4">
    <name type="scientific">Pseudolysinimonas kribbensis</name>
    <dbReference type="NCBI Taxonomy" id="433641"/>
    <lineage>
        <taxon>Bacteria</taxon>
        <taxon>Bacillati</taxon>
        <taxon>Actinomycetota</taxon>
        <taxon>Actinomycetes</taxon>
        <taxon>Micrococcales</taxon>
        <taxon>Microbacteriaceae</taxon>
        <taxon>Pseudolysinimonas</taxon>
    </lineage>
</organism>
<comment type="similarity">
    <text evidence="1">Belongs to the PrpD family.</text>
</comment>
<name>A0ABQ6K209_9MICO</name>
<proteinExistence type="inferred from homology"/>
<comment type="caution">
    <text evidence="3">The sequence shown here is derived from an EMBL/GenBank/DDBJ whole genome shotgun (WGS) entry which is preliminary data.</text>
</comment>
<dbReference type="Proteomes" id="UP001157034">
    <property type="component" value="Unassembled WGS sequence"/>
</dbReference>
<dbReference type="RefSeq" id="WP_284253546.1">
    <property type="nucleotide sequence ID" value="NZ_BSVB01000001.1"/>
</dbReference>
<dbReference type="PANTHER" id="PTHR16943:SF8">
    <property type="entry name" value="2-METHYLCITRATE DEHYDRATASE"/>
    <property type="match status" value="1"/>
</dbReference>
<dbReference type="InterPro" id="IPR042183">
    <property type="entry name" value="MmgE/PrpD_sf_1"/>
</dbReference>
<evidence type="ECO:0000313" key="3">
    <source>
        <dbReference type="EMBL" id="GMA94647.1"/>
    </source>
</evidence>
<feature type="domain" description="MmgE/PrpD N-terminal" evidence="2">
    <location>
        <begin position="6"/>
        <end position="250"/>
    </location>
</feature>
<dbReference type="EMBL" id="BSVB01000001">
    <property type="protein sequence ID" value="GMA94647.1"/>
    <property type="molecule type" value="Genomic_DNA"/>
</dbReference>
<dbReference type="SUPFAM" id="SSF103378">
    <property type="entry name" value="2-methylcitrate dehydratase PrpD"/>
    <property type="match status" value="1"/>
</dbReference>
<dbReference type="InterPro" id="IPR005656">
    <property type="entry name" value="MmgE_PrpD"/>
</dbReference>
<sequence>MALADTMAAFVADLSLDTIPSSILDSARDRVLDAVSTAVGGHDMPVTKAILATVAAGGDAGGSTVLPTGGTAAPRDAALVNGTAVHSLLFEDYNAPSGDHPGAAVVPAALAAAESGTALRGRPGTVGDLLVAVVAGYEIQVRLGFMSGKRIWLRGFRTTPVVGAVAASAASASAFGLSAQRTAVALSMGANLSSGFLEGFGHGTMEPYIHGGIAAQNGLLAGWMGYGGVEAASPTFEGGSGWFSVFGDGDLARETFPDDWALPTVIAKTYPAAGARPT</sequence>